<dbReference type="InterPro" id="IPR003245">
    <property type="entry name" value="Phytocyanin_dom"/>
</dbReference>
<dbReference type="PANTHER" id="PTHR33021:SF522">
    <property type="entry name" value="PHYTOCYANIN DOMAIN-CONTAINING PROTEIN"/>
    <property type="match status" value="1"/>
</dbReference>
<reference evidence="5 6" key="1">
    <citation type="submission" date="2024-03" db="EMBL/GenBank/DDBJ databases">
        <authorList>
            <person name="Gkanogiannis A."/>
            <person name="Becerra Lopez-Lavalle L."/>
        </authorList>
    </citation>
    <scope>NUCLEOTIDE SEQUENCE [LARGE SCALE GENOMIC DNA]</scope>
</reference>
<dbReference type="InterPro" id="IPR039391">
    <property type="entry name" value="Phytocyanin-like"/>
</dbReference>
<accession>A0ABP0ZA40</accession>
<keyword evidence="2" id="KW-1133">Transmembrane helix</keyword>
<gene>
    <name evidence="5" type="ORF">CITCOLO1_LOCUS22098</name>
</gene>
<feature type="transmembrane region" description="Helical" evidence="2">
    <location>
        <begin position="173"/>
        <end position="191"/>
    </location>
</feature>
<keyword evidence="6" id="KW-1185">Reference proteome</keyword>
<keyword evidence="3" id="KW-0732">Signal</keyword>
<dbReference type="Pfam" id="PF02298">
    <property type="entry name" value="Cu_bind_like"/>
    <property type="match status" value="1"/>
</dbReference>
<name>A0ABP0ZA40_9ROSI</name>
<dbReference type="EMBL" id="OZ021743">
    <property type="protein sequence ID" value="CAK9329625.1"/>
    <property type="molecule type" value="Genomic_DNA"/>
</dbReference>
<keyword evidence="2" id="KW-0812">Transmembrane</keyword>
<dbReference type="Gene3D" id="2.60.40.420">
    <property type="entry name" value="Cupredoxins - blue copper proteins"/>
    <property type="match status" value="1"/>
</dbReference>
<dbReference type="SUPFAM" id="SSF49503">
    <property type="entry name" value="Cupredoxins"/>
    <property type="match status" value="1"/>
</dbReference>
<organism evidence="5 6">
    <name type="scientific">Citrullus colocynthis</name>
    <name type="common">colocynth</name>
    <dbReference type="NCBI Taxonomy" id="252529"/>
    <lineage>
        <taxon>Eukaryota</taxon>
        <taxon>Viridiplantae</taxon>
        <taxon>Streptophyta</taxon>
        <taxon>Embryophyta</taxon>
        <taxon>Tracheophyta</taxon>
        <taxon>Spermatophyta</taxon>
        <taxon>Magnoliopsida</taxon>
        <taxon>eudicotyledons</taxon>
        <taxon>Gunneridae</taxon>
        <taxon>Pentapetalae</taxon>
        <taxon>rosids</taxon>
        <taxon>fabids</taxon>
        <taxon>Cucurbitales</taxon>
        <taxon>Cucurbitaceae</taxon>
        <taxon>Benincaseae</taxon>
        <taxon>Citrullus</taxon>
    </lineage>
</organism>
<sequence>MGIVFLAAVVATTVLHAAEAAVFEVGGGSGWQRPPNPDFYSSWAAGLNFTVGDVLVFNFPTGGHNVAGVTKDGYDNCNTSNPKFINATSPFSFTLNTLDDFFFICTVPGHCSAGQKLAITNLQQSPPPASPNSPPVSGDEPPPPTSPDSPPVSGVVPPPVVTAPPPPNSVTSIMASVFTVAFVSIAVTLIIY</sequence>
<evidence type="ECO:0000313" key="6">
    <source>
        <dbReference type="Proteomes" id="UP001642487"/>
    </source>
</evidence>
<dbReference type="InterPro" id="IPR008972">
    <property type="entry name" value="Cupredoxin"/>
</dbReference>
<evidence type="ECO:0000256" key="1">
    <source>
        <dbReference type="SAM" id="MobiDB-lite"/>
    </source>
</evidence>
<evidence type="ECO:0000256" key="2">
    <source>
        <dbReference type="SAM" id="Phobius"/>
    </source>
</evidence>
<dbReference type="Proteomes" id="UP001642487">
    <property type="component" value="Chromosome 9"/>
</dbReference>
<evidence type="ECO:0000313" key="5">
    <source>
        <dbReference type="EMBL" id="CAK9329625.1"/>
    </source>
</evidence>
<proteinExistence type="predicted"/>
<evidence type="ECO:0000259" key="4">
    <source>
        <dbReference type="PROSITE" id="PS51485"/>
    </source>
</evidence>
<evidence type="ECO:0000256" key="3">
    <source>
        <dbReference type="SAM" id="SignalP"/>
    </source>
</evidence>
<feature type="domain" description="Phytocyanin" evidence="4">
    <location>
        <begin position="21"/>
        <end position="123"/>
    </location>
</feature>
<dbReference type="PROSITE" id="PS51485">
    <property type="entry name" value="PHYTOCYANIN"/>
    <property type="match status" value="1"/>
</dbReference>
<feature type="chain" id="PRO_5047043208" description="Phytocyanin domain-containing protein" evidence="3">
    <location>
        <begin position="21"/>
        <end position="192"/>
    </location>
</feature>
<feature type="compositionally biased region" description="Pro residues" evidence="1">
    <location>
        <begin position="125"/>
        <end position="163"/>
    </location>
</feature>
<protein>
    <recommendedName>
        <fullName evidence="4">Phytocyanin domain-containing protein</fullName>
    </recommendedName>
</protein>
<feature type="region of interest" description="Disordered" evidence="1">
    <location>
        <begin position="122"/>
        <end position="163"/>
    </location>
</feature>
<dbReference type="PANTHER" id="PTHR33021">
    <property type="entry name" value="BLUE COPPER PROTEIN"/>
    <property type="match status" value="1"/>
</dbReference>
<keyword evidence="2" id="KW-0472">Membrane</keyword>
<feature type="signal peptide" evidence="3">
    <location>
        <begin position="1"/>
        <end position="20"/>
    </location>
</feature>